<feature type="transmembrane region" description="Helical" evidence="4">
    <location>
        <begin position="36"/>
        <end position="60"/>
    </location>
</feature>
<keyword evidence="1" id="KW-0378">Hydrolase</keyword>
<dbReference type="InterPro" id="IPR042003">
    <property type="entry name" value="Sortase_E"/>
</dbReference>
<sequence length="259" mass="28105">MPARVVGDNRPVASTQTGAHAATPPSRHVRRLRRRWTWWLGVLLIVGGLGLLGYVAWQFWGTNWVSHRTHERIVSQVAKEWQDGSTGTTGTTGSTGTAGAAVEVAEGNVTALVRIPRFGDDYVVPVLEGTDDDVLAAGYGHFEDAAGPGQLGNYAIAAHRVTHGEPLRHMPELRPGDEIVVETRDATYTYELTTGGDDLVVPFTAGWVVDPLPDNPEPGGVEPDQQQGQRLITLTTCSELFHTDNRLVAFGVLKDRTPR</sequence>
<feature type="region of interest" description="Disordered" evidence="3">
    <location>
        <begin position="1"/>
        <end position="26"/>
    </location>
</feature>
<evidence type="ECO:0000256" key="1">
    <source>
        <dbReference type="ARBA" id="ARBA00022801"/>
    </source>
</evidence>
<dbReference type="SUPFAM" id="SSF63817">
    <property type="entry name" value="Sortase"/>
    <property type="match status" value="1"/>
</dbReference>
<keyword evidence="4" id="KW-0472">Membrane</keyword>
<accession>A0A4Q4ZET7</accession>
<dbReference type="AlphaFoldDB" id="A0A4Q4ZET7"/>
<protein>
    <submittedName>
        <fullName evidence="5">Class E sortase</fullName>
    </submittedName>
</protein>
<keyword evidence="4" id="KW-0812">Transmembrane</keyword>
<name>A0A4Q4ZET7_9ACTN</name>
<evidence type="ECO:0000256" key="3">
    <source>
        <dbReference type="SAM" id="MobiDB-lite"/>
    </source>
</evidence>
<reference evidence="5 6" key="1">
    <citation type="submission" date="2019-01" db="EMBL/GenBank/DDBJ databases">
        <title>Nocardioides guangzhouensis sp. nov., an actinobacterium isolated from soil.</title>
        <authorList>
            <person name="Fu Y."/>
            <person name="Cai Y."/>
            <person name="Lin Z."/>
            <person name="Chen P."/>
        </authorList>
    </citation>
    <scope>NUCLEOTIDE SEQUENCE [LARGE SCALE GENOMIC DNA]</scope>
    <source>
        <strain evidence="5 6">130</strain>
    </source>
</reference>
<dbReference type="CDD" id="cd05830">
    <property type="entry name" value="Sortase_E"/>
    <property type="match status" value="1"/>
</dbReference>
<dbReference type="InterPro" id="IPR053465">
    <property type="entry name" value="Sortase_Class_E"/>
</dbReference>
<proteinExistence type="predicted"/>
<dbReference type="Pfam" id="PF04203">
    <property type="entry name" value="Sortase"/>
    <property type="match status" value="1"/>
</dbReference>
<keyword evidence="4" id="KW-1133">Transmembrane helix</keyword>
<organism evidence="5 6">
    <name type="scientific">Nocardioides guangzhouensis</name>
    <dbReference type="NCBI Taxonomy" id="2497878"/>
    <lineage>
        <taxon>Bacteria</taxon>
        <taxon>Bacillati</taxon>
        <taxon>Actinomycetota</taxon>
        <taxon>Actinomycetes</taxon>
        <taxon>Propionibacteriales</taxon>
        <taxon>Nocardioidaceae</taxon>
        <taxon>Nocardioides</taxon>
    </lineage>
</organism>
<evidence type="ECO:0000313" key="5">
    <source>
        <dbReference type="EMBL" id="RYP86670.1"/>
    </source>
</evidence>
<dbReference type="InterPro" id="IPR005754">
    <property type="entry name" value="Sortase"/>
</dbReference>
<dbReference type="GO" id="GO:0016787">
    <property type="term" value="F:hydrolase activity"/>
    <property type="evidence" value="ECO:0007669"/>
    <property type="project" value="UniProtKB-KW"/>
</dbReference>
<dbReference type="NCBIfam" id="NF033747">
    <property type="entry name" value="class_E_sortase"/>
    <property type="match status" value="1"/>
</dbReference>
<feature type="active site" description="Acyl-thioester intermediate" evidence="2">
    <location>
        <position position="237"/>
    </location>
</feature>
<dbReference type="Proteomes" id="UP000295198">
    <property type="component" value="Unassembled WGS sequence"/>
</dbReference>
<gene>
    <name evidence="5" type="ORF">EKO23_08335</name>
</gene>
<keyword evidence="6" id="KW-1185">Reference proteome</keyword>
<dbReference type="InterPro" id="IPR023365">
    <property type="entry name" value="Sortase_dom-sf"/>
</dbReference>
<evidence type="ECO:0000256" key="2">
    <source>
        <dbReference type="PIRSR" id="PIRSR605754-1"/>
    </source>
</evidence>
<evidence type="ECO:0000313" key="6">
    <source>
        <dbReference type="Proteomes" id="UP000295198"/>
    </source>
</evidence>
<feature type="active site" description="Proton donor/acceptor" evidence="2">
    <location>
        <position position="159"/>
    </location>
</feature>
<evidence type="ECO:0000256" key="4">
    <source>
        <dbReference type="SAM" id="Phobius"/>
    </source>
</evidence>
<dbReference type="OrthoDB" id="5242879at2"/>
<dbReference type="Gene3D" id="2.40.260.10">
    <property type="entry name" value="Sortase"/>
    <property type="match status" value="1"/>
</dbReference>
<dbReference type="EMBL" id="SDKM01000010">
    <property type="protein sequence ID" value="RYP86670.1"/>
    <property type="molecule type" value="Genomic_DNA"/>
</dbReference>
<comment type="caution">
    <text evidence="5">The sequence shown here is derived from an EMBL/GenBank/DDBJ whole genome shotgun (WGS) entry which is preliminary data.</text>
</comment>